<protein>
    <recommendedName>
        <fullName evidence="7">Importin N-terminal domain-containing protein</fullName>
    </recommendedName>
</protein>
<keyword evidence="6" id="KW-0539">Nucleus</keyword>
<evidence type="ECO:0000256" key="6">
    <source>
        <dbReference type="ARBA" id="ARBA00023242"/>
    </source>
</evidence>
<dbReference type="RefSeq" id="XP_068364423.1">
    <property type="nucleotide sequence ID" value="XM_068500771.1"/>
</dbReference>
<dbReference type="GeneID" id="94835475"/>
<dbReference type="PANTHER" id="PTHR10997">
    <property type="entry name" value="IMPORTIN-7, 8, 11"/>
    <property type="match status" value="1"/>
</dbReference>
<dbReference type="GO" id="GO:0005829">
    <property type="term" value="C:cytosol"/>
    <property type="evidence" value="ECO:0007669"/>
    <property type="project" value="TreeGrafter"/>
</dbReference>
<dbReference type="InterPro" id="IPR011989">
    <property type="entry name" value="ARM-like"/>
</dbReference>
<dbReference type="Gene3D" id="1.25.10.10">
    <property type="entry name" value="Leucine-rich Repeat Variant"/>
    <property type="match status" value="1"/>
</dbReference>
<keyword evidence="9" id="KW-1185">Reference proteome</keyword>
<comment type="subcellular location">
    <subcellularLocation>
        <location evidence="2">Cytoplasm</location>
    </subcellularLocation>
    <subcellularLocation>
        <location evidence="1">Nucleus</location>
    </subcellularLocation>
</comment>
<organism evidence="8 9">
    <name type="scientific">Tritrichomonas foetus</name>
    <dbReference type="NCBI Taxonomy" id="1144522"/>
    <lineage>
        <taxon>Eukaryota</taxon>
        <taxon>Metamonada</taxon>
        <taxon>Parabasalia</taxon>
        <taxon>Tritrichomonadida</taxon>
        <taxon>Tritrichomonadidae</taxon>
        <taxon>Tritrichomonas</taxon>
    </lineage>
</organism>
<keyword evidence="5" id="KW-0653">Protein transport</keyword>
<evidence type="ECO:0000256" key="5">
    <source>
        <dbReference type="ARBA" id="ARBA00022927"/>
    </source>
</evidence>
<proteinExistence type="predicted"/>
<dbReference type="PANTHER" id="PTHR10997:SF18">
    <property type="entry name" value="D-IMPORTIN 7_RANBP7"/>
    <property type="match status" value="1"/>
</dbReference>
<reference evidence="8" key="1">
    <citation type="submission" date="2016-10" db="EMBL/GenBank/DDBJ databases">
        <authorList>
            <person name="Benchimol M."/>
            <person name="Almeida L.G."/>
            <person name="Vasconcelos A.T."/>
            <person name="Perreira-Neves A."/>
            <person name="Rosa I.A."/>
            <person name="Tasca T."/>
            <person name="Bogo M.R."/>
            <person name="de Souza W."/>
        </authorList>
    </citation>
    <scope>NUCLEOTIDE SEQUENCE [LARGE SCALE GENOMIC DNA]</scope>
    <source>
        <strain evidence="8">K</strain>
    </source>
</reference>
<evidence type="ECO:0000256" key="3">
    <source>
        <dbReference type="ARBA" id="ARBA00022448"/>
    </source>
</evidence>
<dbReference type="SMART" id="SM00913">
    <property type="entry name" value="IBN_N"/>
    <property type="match status" value="1"/>
</dbReference>
<comment type="caution">
    <text evidence="8">The sequence shown here is derived from an EMBL/GenBank/DDBJ whole genome shotgun (WGS) entry which is preliminary data.</text>
</comment>
<evidence type="ECO:0000313" key="9">
    <source>
        <dbReference type="Proteomes" id="UP000179807"/>
    </source>
</evidence>
<evidence type="ECO:0000256" key="4">
    <source>
        <dbReference type="ARBA" id="ARBA00022490"/>
    </source>
</evidence>
<dbReference type="EMBL" id="MLAK01000592">
    <property type="protein sequence ID" value="OHT11287.1"/>
    <property type="molecule type" value="Genomic_DNA"/>
</dbReference>
<dbReference type="OrthoDB" id="760868at2759"/>
<evidence type="ECO:0000313" key="8">
    <source>
        <dbReference type="EMBL" id="OHT11287.1"/>
    </source>
</evidence>
<dbReference type="InterPro" id="IPR016024">
    <property type="entry name" value="ARM-type_fold"/>
</dbReference>
<evidence type="ECO:0000256" key="2">
    <source>
        <dbReference type="ARBA" id="ARBA00004496"/>
    </source>
</evidence>
<dbReference type="GO" id="GO:0005635">
    <property type="term" value="C:nuclear envelope"/>
    <property type="evidence" value="ECO:0007669"/>
    <property type="project" value="TreeGrafter"/>
</dbReference>
<accession>A0A1J4KIX7</accession>
<keyword evidence="4" id="KW-0963">Cytoplasm</keyword>
<gene>
    <name evidence="8" type="ORF">TRFO_19403</name>
</gene>
<dbReference type="PROSITE" id="PS50166">
    <property type="entry name" value="IMPORTIN_B_NT"/>
    <property type="match status" value="1"/>
</dbReference>
<dbReference type="GO" id="GO:0006606">
    <property type="term" value="P:protein import into nucleus"/>
    <property type="evidence" value="ECO:0007669"/>
    <property type="project" value="TreeGrafter"/>
</dbReference>
<evidence type="ECO:0000259" key="7">
    <source>
        <dbReference type="PROSITE" id="PS50166"/>
    </source>
</evidence>
<evidence type="ECO:0000256" key="1">
    <source>
        <dbReference type="ARBA" id="ARBA00004123"/>
    </source>
</evidence>
<feature type="domain" description="Importin N-terminal" evidence="7">
    <location>
        <begin position="23"/>
        <end position="91"/>
    </location>
</feature>
<sequence>MDQQIIHLLEQTRSNNSELIAQAEKSLTELSTNPEFLPTLITIPSNVQISDVIRLSALIHIRIVVDHFWETSVDESIKQLIKSSLPEIILNWPLNLIQNVHHYAHSVIRAAFPKGEWPELPNIIFSLLSHPTENTVRAGLILASSLCGSVKIVNQNDHQLRSLVVEFGVSLLNVLMSLFSQCQVFEFLSLGFHCASRILLSNAGFPFENLTNNFLPLVEKSCIISQVVENEDYVNLAIHSLKFAIQFVTKYAKVLPVNIIGQYVQLINTLIPTNVPPKIKVLLLSLLNELFKCPNTWPLFADNLPNFLAQLMMPLFALSQDNIISLNSDPAEFIADVHKSDNHFEDIRSSASTVIYSLHEHIEIVNAARIVAVEAFISYSNLPQKDLNSQIVLFAAFQMFSSVSRFMKDIDPLLFTKFFTTIFPLFDSPEELGRAAGFMLLSESTNVTAPPELIMKCIEHIVDPFPLARYYAVISAAGLLENTKEVSLIQKHFAKSPAIPAMFTSLFELSQRFQFSDIANAISGLIKIFNVHLLPIAANVGHGLLQFLANSIDSIETAQGIICDSLEFLVDLISQNEEARIHLAPQLCTEAFTVLTNIEQTEIFDLLASTTIRLFEMSPFSPTMWNAANMLIDRIRKDPDVSITDLVAIISLFVYKDTEFAMRENMPIIVTFCMEQMNERTKEFDSWVEFAKLASHILLRLTNSNPSVINLIKPLTEMASIMIESDQLYYSSITGLVMLINSLMMTDLQTVINVLGSKFDQFIEFWTDNAIFPETTQTFMVCMNFLSTNSDLFINTLLKVSASIFDDVMLRTEDDEFDEAAECETSCIWFDFKDTLLKFHSLLHGLSQSNPTLYQRYTEEMPSEWNQQIGMIPVFAERYSK</sequence>
<dbReference type="Pfam" id="PF03810">
    <property type="entry name" value="IBN_N"/>
    <property type="match status" value="1"/>
</dbReference>
<keyword evidence="3" id="KW-0813">Transport</keyword>
<dbReference type="VEuPathDB" id="TrichDB:TRFO_19403"/>
<name>A0A1J4KIX7_9EUKA</name>
<dbReference type="GO" id="GO:0031267">
    <property type="term" value="F:small GTPase binding"/>
    <property type="evidence" value="ECO:0007669"/>
    <property type="project" value="InterPro"/>
</dbReference>
<dbReference type="InterPro" id="IPR001494">
    <property type="entry name" value="Importin-beta_N"/>
</dbReference>
<dbReference type="Proteomes" id="UP000179807">
    <property type="component" value="Unassembled WGS sequence"/>
</dbReference>
<dbReference type="SUPFAM" id="SSF48371">
    <property type="entry name" value="ARM repeat"/>
    <property type="match status" value="1"/>
</dbReference>
<dbReference type="AlphaFoldDB" id="A0A1J4KIX7"/>